<accession>A0A8S1FEK6</accession>
<dbReference type="PANTHER" id="PTHR37444">
    <property type="entry name" value="PROTEIN CBG24900-RELATED"/>
    <property type="match status" value="1"/>
</dbReference>
<reference evidence="1 2" key="1">
    <citation type="submission" date="2020-04" db="EMBL/GenBank/DDBJ databases">
        <authorList>
            <person name="Laetsch R D."/>
            <person name="Stevens L."/>
            <person name="Kumar S."/>
            <person name="Blaxter L. M."/>
        </authorList>
    </citation>
    <scope>NUCLEOTIDE SEQUENCE [LARGE SCALE GENOMIC DNA]</scope>
</reference>
<dbReference type="PANTHER" id="PTHR37444:SF1">
    <property type="entry name" value="HUN DOMAIN-CONTAINING PROTEIN-RELATED"/>
    <property type="match status" value="1"/>
</dbReference>
<dbReference type="EMBL" id="CADEPM010000009">
    <property type="protein sequence ID" value="CAB3409818.1"/>
    <property type="molecule type" value="Genomic_DNA"/>
</dbReference>
<evidence type="ECO:0000313" key="1">
    <source>
        <dbReference type="EMBL" id="CAB3409818.1"/>
    </source>
</evidence>
<gene>
    <name evidence="1" type="ORF">CBOVIS_LOCUS11424</name>
</gene>
<evidence type="ECO:0000313" key="2">
    <source>
        <dbReference type="Proteomes" id="UP000494206"/>
    </source>
</evidence>
<comment type="caution">
    <text evidence="1">The sequence shown here is derived from an EMBL/GenBank/DDBJ whole genome shotgun (WGS) entry which is preliminary data.</text>
</comment>
<dbReference type="InterPro" id="IPR008569">
    <property type="entry name" value="DUF851"/>
</dbReference>
<name>A0A8S1FEK6_9PELO</name>
<dbReference type="OrthoDB" id="5910081at2759"/>
<proteinExistence type="predicted"/>
<keyword evidence="2" id="KW-1185">Reference proteome</keyword>
<organism evidence="1 2">
    <name type="scientific">Caenorhabditis bovis</name>
    <dbReference type="NCBI Taxonomy" id="2654633"/>
    <lineage>
        <taxon>Eukaryota</taxon>
        <taxon>Metazoa</taxon>
        <taxon>Ecdysozoa</taxon>
        <taxon>Nematoda</taxon>
        <taxon>Chromadorea</taxon>
        <taxon>Rhabditida</taxon>
        <taxon>Rhabditina</taxon>
        <taxon>Rhabditomorpha</taxon>
        <taxon>Rhabditoidea</taxon>
        <taxon>Rhabditidae</taxon>
        <taxon>Peloderinae</taxon>
        <taxon>Caenorhabditis</taxon>
    </lineage>
</organism>
<dbReference type="AlphaFoldDB" id="A0A8S1FEK6"/>
<sequence>MKTEEVTENPEKIFDKITGKPFWMDIDLEQVDLEKEGIEVEGRLTSEHVVMYLDKKLSLTPPPIDMPKFDVTLDLEELQSRDNIYFTIDAINYNTLKNMVDHCARALFSKKSSEDKDNAFNEQMSDMHQENSAHNNDDESDTCYKVTFNVDNLMVVTYDREHPIESIANMIENEKAAAAGSKVTTTTTTVKTTPTTVTALPK</sequence>
<dbReference type="Pfam" id="PF05867">
    <property type="entry name" value="DUF851"/>
    <property type="match status" value="1"/>
</dbReference>
<protein>
    <submittedName>
        <fullName evidence="1">Uncharacterized protein</fullName>
    </submittedName>
</protein>
<dbReference type="Proteomes" id="UP000494206">
    <property type="component" value="Unassembled WGS sequence"/>
</dbReference>